<gene>
    <name evidence="3" type="ORF">DR999_PMT21974</name>
</gene>
<dbReference type="Gene3D" id="2.60.120.920">
    <property type="match status" value="2"/>
</dbReference>
<dbReference type="GO" id="GO:0016874">
    <property type="term" value="F:ligase activity"/>
    <property type="evidence" value="ECO:0007669"/>
    <property type="project" value="UniProtKB-KW"/>
</dbReference>
<accession>A0A4D9DKR9</accession>
<dbReference type="Proteomes" id="UP000297703">
    <property type="component" value="Unassembled WGS sequence"/>
</dbReference>
<evidence type="ECO:0000313" key="3">
    <source>
        <dbReference type="EMBL" id="TFJ96249.1"/>
    </source>
</evidence>
<evidence type="ECO:0000259" key="2">
    <source>
        <dbReference type="PROSITE" id="PS51065"/>
    </source>
</evidence>
<dbReference type="SUPFAM" id="SSF49899">
    <property type="entry name" value="Concanavalin A-like lectins/glucanases"/>
    <property type="match status" value="1"/>
</dbReference>
<reference evidence="3 4" key="2">
    <citation type="submission" date="2019-04" db="EMBL/GenBank/DDBJ databases">
        <title>The genome sequence of big-headed turtle.</title>
        <authorList>
            <person name="Gong S."/>
        </authorList>
    </citation>
    <scope>NUCLEOTIDE SEQUENCE [LARGE SCALE GENOMIC DNA]</scope>
    <source>
        <strain evidence="3">DO16091913</strain>
        <tissue evidence="3">Muscle</tissue>
    </source>
</reference>
<evidence type="ECO:0000256" key="1">
    <source>
        <dbReference type="SAM" id="MobiDB-lite"/>
    </source>
</evidence>
<dbReference type="Pfam" id="PF07177">
    <property type="entry name" value="Neuralized"/>
    <property type="match status" value="2"/>
</dbReference>
<feature type="region of interest" description="Disordered" evidence="1">
    <location>
        <begin position="172"/>
        <end position="205"/>
    </location>
</feature>
<evidence type="ECO:0000313" key="4">
    <source>
        <dbReference type="Proteomes" id="UP000297703"/>
    </source>
</evidence>
<dbReference type="PROSITE" id="PS51065">
    <property type="entry name" value="NHR"/>
    <property type="match status" value="2"/>
</dbReference>
<feature type="compositionally biased region" description="Acidic residues" evidence="1">
    <location>
        <begin position="172"/>
        <end position="181"/>
    </location>
</feature>
<dbReference type="PANTHER" id="PTHR12429">
    <property type="entry name" value="NEURALIZED"/>
    <property type="match status" value="1"/>
</dbReference>
<dbReference type="SMART" id="SM00588">
    <property type="entry name" value="NEUZ"/>
    <property type="match status" value="1"/>
</dbReference>
<dbReference type="InterPro" id="IPR013320">
    <property type="entry name" value="ConA-like_dom_sf"/>
</dbReference>
<dbReference type="EMBL" id="QXTE01000728">
    <property type="protein sequence ID" value="TFJ96249.1"/>
    <property type="molecule type" value="Genomic_DNA"/>
</dbReference>
<keyword evidence="4" id="KW-1185">Reference proteome</keyword>
<dbReference type="AlphaFoldDB" id="A0A4D9DKR9"/>
<reference evidence="3 4" key="1">
    <citation type="submission" date="2019-04" db="EMBL/GenBank/DDBJ databases">
        <title>Draft genome of the big-headed turtle Platysternon megacephalum.</title>
        <authorList>
            <person name="Gong S."/>
        </authorList>
    </citation>
    <scope>NUCLEOTIDE SEQUENCE [LARGE SCALE GENOMIC DNA]</scope>
    <source>
        <strain evidence="3">DO16091913</strain>
        <tissue evidence="3">Muscle</tissue>
    </source>
</reference>
<dbReference type="GO" id="GO:0061630">
    <property type="term" value="F:ubiquitin protein ligase activity"/>
    <property type="evidence" value="ECO:0007669"/>
    <property type="project" value="TreeGrafter"/>
</dbReference>
<dbReference type="InterPro" id="IPR006573">
    <property type="entry name" value="NHR_dom"/>
</dbReference>
<proteinExistence type="predicted"/>
<feature type="domain" description="NHR" evidence="2">
    <location>
        <begin position="327"/>
        <end position="351"/>
    </location>
</feature>
<protein>
    <submittedName>
        <fullName evidence="3">Phosphoribosylamine--glycine ligase</fullName>
    </submittedName>
</protein>
<dbReference type="InterPro" id="IPR037962">
    <property type="entry name" value="Neuralized"/>
</dbReference>
<dbReference type="OrthoDB" id="49113at2759"/>
<organism evidence="3 4">
    <name type="scientific">Platysternon megacephalum</name>
    <name type="common">big-headed turtle</name>
    <dbReference type="NCBI Taxonomy" id="55544"/>
    <lineage>
        <taxon>Eukaryota</taxon>
        <taxon>Metazoa</taxon>
        <taxon>Chordata</taxon>
        <taxon>Craniata</taxon>
        <taxon>Vertebrata</taxon>
        <taxon>Euteleostomi</taxon>
        <taxon>Archelosauria</taxon>
        <taxon>Testudinata</taxon>
        <taxon>Testudines</taxon>
        <taxon>Cryptodira</taxon>
        <taxon>Durocryptodira</taxon>
        <taxon>Testudinoidea</taxon>
        <taxon>Platysternidae</taxon>
        <taxon>Platysternon</taxon>
    </lineage>
</organism>
<dbReference type="STRING" id="55544.A0A4D9DKR9"/>
<comment type="caution">
    <text evidence="3">The sequence shown here is derived from an EMBL/GenBank/DDBJ whole genome shotgun (WGS) entry which is preliminary data.</text>
</comment>
<dbReference type="CDD" id="cd12887">
    <property type="entry name" value="SPRY_NHR_like"/>
    <property type="match status" value="1"/>
</dbReference>
<sequence>MSGPGGELHPRTGKLVTLSQGGRSAARSQPGQEFNHGLVLSREPLRPGRVFAVRIDRKVNSWSGSIEIGVTALDPDHLDFPSSATGLKGGSWVVSGCSVLRDGRSILEEYGQDLDQLGEGDRVGIQRTAAGELRLWVNGRDCGVAASGIPPRVWAVVDLYGKCTQVTVVPGEPEEAEDGAPGDEAPALPRNQSRPDKFPNSLESETGTIMMSGCGILTNGKGTRREYCEFSLDELQEGDHIGLTRKSNNALHFYINGIDQGVATTLTPLVVYGVVDLYGMAVKVTIVHNHNHSDRLRRNNAIMRALSPDVGRRGLEAGGVGEPEPERLLFHANCGQKAAIINDGRTALRPQ</sequence>
<dbReference type="PANTHER" id="PTHR12429:SF14">
    <property type="entry name" value="NEURALIZED-LIKE PROTEIN 4"/>
    <property type="match status" value="1"/>
</dbReference>
<feature type="domain" description="NHR" evidence="2">
    <location>
        <begin position="5"/>
        <end position="171"/>
    </location>
</feature>
<keyword evidence="3" id="KW-0436">Ligase</keyword>
<name>A0A4D9DKR9_9SAUR</name>
<dbReference type="FunFam" id="2.60.120.920:FF:000001">
    <property type="entry name" value="neuralized-like protein 4 isoform X1"/>
    <property type="match status" value="1"/>
</dbReference>
<dbReference type="InterPro" id="IPR043136">
    <property type="entry name" value="B30.2/SPRY_sf"/>
</dbReference>